<dbReference type="EMBL" id="JBHTNU010000002">
    <property type="protein sequence ID" value="MFD1425904.1"/>
    <property type="molecule type" value="Genomic_DNA"/>
</dbReference>
<evidence type="ECO:0000313" key="1">
    <source>
        <dbReference type="EMBL" id="MFD1425904.1"/>
    </source>
</evidence>
<accession>A0ABW4C6N4</accession>
<gene>
    <name evidence="1" type="ORF">ACFQ4Y_03000</name>
</gene>
<name>A0ABW4C6N4_9BACL</name>
<keyword evidence="2" id="KW-1185">Reference proteome</keyword>
<evidence type="ECO:0000313" key="2">
    <source>
        <dbReference type="Proteomes" id="UP001597282"/>
    </source>
</evidence>
<sequence>MKKDYEEKNNLYAEVGKSALHNYQHDQCSQFTSDRYFELFQDRGVQISMDGRGQALDPALAIRKI</sequence>
<organism evidence="1 2">
    <name type="scientific">Kroppenstedtia sanguinis</name>
    <dbReference type="NCBI Taxonomy" id="1380684"/>
    <lineage>
        <taxon>Bacteria</taxon>
        <taxon>Bacillati</taxon>
        <taxon>Bacillota</taxon>
        <taxon>Bacilli</taxon>
        <taxon>Bacillales</taxon>
        <taxon>Thermoactinomycetaceae</taxon>
        <taxon>Kroppenstedtia</taxon>
    </lineage>
</organism>
<reference evidence="2" key="1">
    <citation type="journal article" date="2019" name="Int. J. Syst. Evol. Microbiol.">
        <title>The Global Catalogue of Microorganisms (GCM) 10K type strain sequencing project: providing services to taxonomists for standard genome sequencing and annotation.</title>
        <authorList>
            <consortium name="The Broad Institute Genomics Platform"/>
            <consortium name="The Broad Institute Genome Sequencing Center for Infectious Disease"/>
            <person name="Wu L."/>
            <person name="Ma J."/>
        </authorList>
    </citation>
    <scope>NUCLEOTIDE SEQUENCE [LARGE SCALE GENOMIC DNA]</scope>
    <source>
        <strain evidence="2">S1</strain>
    </source>
</reference>
<proteinExistence type="predicted"/>
<comment type="caution">
    <text evidence="1">The sequence shown here is derived from an EMBL/GenBank/DDBJ whole genome shotgun (WGS) entry which is preliminary data.</text>
</comment>
<dbReference type="Proteomes" id="UP001597282">
    <property type="component" value="Unassembled WGS sequence"/>
</dbReference>
<protein>
    <submittedName>
        <fullName evidence="1">Uncharacterized protein</fullName>
    </submittedName>
</protein>